<gene>
    <name evidence="1" type="ORF">RHMOL_Rhmol11G0217800</name>
</gene>
<name>A0ACC0LVV9_RHOML</name>
<keyword evidence="2" id="KW-1185">Reference proteome</keyword>
<organism evidence="1 2">
    <name type="scientific">Rhododendron molle</name>
    <name type="common">Chinese azalea</name>
    <name type="synonym">Azalea mollis</name>
    <dbReference type="NCBI Taxonomy" id="49168"/>
    <lineage>
        <taxon>Eukaryota</taxon>
        <taxon>Viridiplantae</taxon>
        <taxon>Streptophyta</taxon>
        <taxon>Embryophyta</taxon>
        <taxon>Tracheophyta</taxon>
        <taxon>Spermatophyta</taxon>
        <taxon>Magnoliopsida</taxon>
        <taxon>eudicotyledons</taxon>
        <taxon>Gunneridae</taxon>
        <taxon>Pentapetalae</taxon>
        <taxon>asterids</taxon>
        <taxon>Ericales</taxon>
        <taxon>Ericaceae</taxon>
        <taxon>Ericoideae</taxon>
        <taxon>Rhodoreae</taxon>
        <taxon>Rhododendron</taxon>
    </lineage>
</organism>
<comment type="caution">
    <text evidence="1">The sequence shown here is derived from an EMBL/GenBank/DDBJ whole genome shotgun (WGS) entry which is preliminary data.</text>
</comment>
<accession>A0ACC0LVV9</accession>
<sequence>MAPECLITGKASKELDVYSFGVVLLEIACGRRPIELNARQNEVKMVDWVWELHGNGKILAAVDHRLGDEYDDKIMECLMVVGLWCVNPDRVVRLSIRQAILVLNIEAPLPVLPKKIPKPMSLGPPGIFFGSYVNSSFYGSRSSSQVQPSAIVAIARTGSQTAFSCCHSVTKSI</sequence>
<reference evidence="1" key="1">
    <citation type="submission" date="2022-02" db="EMBL/GenBank/DDBJ databases">
        <title>Plant Genome Project.</title>
        <authorList>
            <person name="Zhang R.-G."/>
        </authorList>
    </citation>
    <scope>NUCLEOTIDE SEQUENCE</scope>
    <source>
        <strain evidence="1">AT1</strain>
    </source>
</reference>
<evidence type="ECO:0000313" key="2">
    <source>
        <dbReference type="Proteomes" id="UP001062846"/>
    </source>
</evidence>
<evidence type="ECO:0000313" key="1">
    <source>
        <dbReference type="EMBL" id="KAI8532479.1"/>
    </source>
</evidence>
<proteinExistence type="predicted"/>
<dbReference type="Proteomes" id="UP001062846">
    <property type="component" value="Chromosome 11"/>
</dbReference>
<protein>
    <submittedName>
        <fullName evidence="1">Uncharacterized protein</fullName>
    </submittedName>
</protein>
<dbReference type="EMBL" id="CM046398">
    <property type="protein sequence ID" value="KAI8532479.1"/>
    <property type="molecule type" value="Genomic_DNA"/>
</dbReference>